<sequence length="227" mass="25479">MADDTNAALQALIKQVITLTETVEAQSKRLDGLHDFNTRILDEKKDLQRKLASPPANDEVTETRRLLDAINNPKRAEPDNLTPKQAAEKAAKDQAERQRLARLRASGIDPNNPVVELTRAEARDTHRYREMRELAALAGTTLRVVDNPNHFDPAQQGRPEIAQTRSAVIKDADNKRVYVRRDVMGSSNFRQQYSNLRAAGFVPVTWSDPSDLPDHIREQVEANDGNA</sequence>
<dbReference type="HOGENOM" id="CLU_1218224_0_0_5"/>
<organism evidence="2 3">
    <name type="scientific">Dinoroseobacter shibae (strain DSM 16493 / NCIMB 14021 / DFL 12)</name>
    <dbReference type="NCBI Taxonomy" id="398580"/>
    <lineage>
        <taxon>Bacteria</taxon>
        <taxon>Pseudomonadati</taxon>
        <taxon>Pseudomonadota</taxon>
        <taxon>Alphaproteobacteria</taxon>
        <taxon>Rhodobacterales</taxon>
        <taxon>Roseobacteraceae</taxon>
        <taxon>Dinoroseobacter</taxon>
    </lineage>
</organism>
<dbReference type="STRING" id="398580.Dshi_1910"/>
<evidence type="ECO:0000313" key="3">
    <source>
        <dbReference type="Proteomes" id="UP000006833"/>
    </source>
</evidence>
<dbReference type="AlphaFoldDB" id="A8LND9"/>
<accession>A8LND9</accession>
<reference evidence="3" key="1">
    <citation type="journal article" date="2010" name="ISME J.">
        <title>The complete genome sequence of the algal symbiont Dinoroseobacter shibae: a hitchhiker's guide to life in the sea.</title>
        <authorList>
            <person name="Wagner-Dobler I."/>
            <person name="Ballhausen B."/>
            <person name="Berger M."/>
            <person name="Brinkhoff T."/>
            <person name="Buchholz I."/>
            <person name="Bunk B."/>
            <person name="Cypionka H."/>
            <person name="Daniel R."/>
            <person name="Drepper T."/>
            <person name="Gerdts G."/>
            <person name="Hahnke S."/>
            <person name="Han C."/>
            <person name="Jahn D."/>
            <person name="Kalhoefer D."/>
            <person name="Kiss H."/>
            <person name="Klenk H.P."/>
            <person name="Kyrpides N."/>
            <person name="Liebl W."/>
            <person name="Liesegang H."/>
            <person name="Meincke L."/>
            <person name="Pati A."/>
            <person name="Petersen J."/>
            <person name="Piekarski T."/>
            <person name="Pommerenke C."/>
            <person name="Pradella S."/>
            <person name="Pukall R."/>
            <person name="Rabus R."/>
            <person name="Stackebrandt E."/>
            <person name="Thole S."/>
            <person name="Thompson L."/>
            <person name="Tielen P."/>
            <person name="Tomasch J."/>
            <person name="von Jan M."/>
            <person name="Wanphrut N."/>
            <person name="Wichels A."/>
            <person name="Zech H."/>
            <person name="Simon M."/>
        </authorList>
    </citation>
    <scope>NUCLEOTIDE SEQUENCE [LARGE SCALE GENOMIC DNA]</scope>
    <source>
        <strain evidence="3">DSM 16493 / NCIMB 14021 / DFL 12</strain>
    </source>
</reference>
<evidence type="ECO:0000256" key="1">
    <source>
        <dbReference type="SAM" id="MobiDB-lite"/>
    </source>
</evidence>
<feature type="compositionally biased region" description="Basic and acidic residues" evidence="1">
    <location>
        <begin position="86"/>
        <end position="97"/>
    </location>
</feature>
<gene>
    <name evidence="2" type="ordered locus">Dshi_1910</name>
</gene>
<protein>
    <submittedName>
        <fullName evidence="2">Uncharacterized protein</fullName>
    </submittedName>
</protein>
<dbReference type="KEGG" id="dsh:Dshi_1910"/>
<feature type="region of interest" description="Disordered" evidence="1">
    <location>
        <begin position="69"/>
        <end position="97"/>
    </location>
</feature>
<dbReference type="Proteomes" id="UP000006833">
    <property type="component" value="Chromosome"/>
</dbReference>
<keyword evidence="3" id="KW-1185">Reference proteome</keyword>
<dbReference type="RefSeq" id="WP_012178582.1">
    <property type="nucleotide sequence ID" value="NC_009952.1"/>
</dbReference>
<evidence type="ECO:0000313" key="2">
    <source>
        <dbReference type="EMBL" id="ABV93652.1"/>
    </source>
</evidence>
<dbReference type="OrthoDB" id="7847540at2"/>
<dbReference type="EMBL" id="CP000830">
    <property type="protein sequence ID" value="ABV93652.1"/>
    <property type="molecule type" value="Genomic_DNA"/>
</dbReference>
<proteinExistence type="predicted"/>
<name>A8LND9_DINSH</name>